<evidence type="ECO:0000313" key="10">
    <source>
        <dbReference type="Proteomes" id="UP000014155"/>
    </source>
</evidence>
<dbReference type="STRING" id="1195236.CTER_1418"/>
<evidence type="ECO:0000256" key="2">
    <source>
        <dbReference type="ARBA" id="ARBA00022448"/>
    </source>
</evidence>
<dbReference type="EMBL" id="AORV01000026">
    <property type="protein sequence ID" value="EMS72561.1"/>
    <property type="molecule type" value="Genomic_DNA"/>
</dbReference>
<dbReference type="GO" id="GO:0005886">
    <property type="term" value="C:plasma membrane"/>
    <property type="evidence" value="ECO:0007669"/>
    <property type="project" value="UniProtKB-SubCell"/>
</dbReference>
<organism evidence="9 10">
    <name type="scientific">Ruminiclostridium cellobioparum subsp. termitidis CT1112</name>
    <dbReference type="NCBI Taxonomy" id="1195236"/>
    <lineage>
        <taxon>Bacteria</taxon>
        <taxon>Bacillati</taxon>
        <taxon>Bacillota</taxon>
        <taxon>Clostridia</taxon>
        <taxon>Eubacteriales</taxon>
        <taxon>Oscillospiraceae</taxon>
        <taxon>Ruminiclostridium</taxon>
    </lineage>
</organism>
<dbReference type="eggNOG" id="COG2814">
    <property type="taxonomic scope" value="Bacteria"/>
</dbReference>
<evidence type="ECO:0000256" key="3">
    <source>
        <dbReference type="ARBA" id="ARBA00022475"/>
    </source>
</evidence>
<dbReference type="PANTHER" id="PTHR23513:SF11">
    <property type="entry name" value="STAPHYLOFERRIN A TRANSPORTER"/>
    <property type="match status" value="1"/>
</dbReference>
<dbReference type="PRINTS" id="PR01988">
    <property type="entry name" value="EXPORTERBACE"/>
</dbReference>
<name>S0FQB6_RUMCE</name>
<protein>
    <submittedName>
        <fullName evidence="9">Arabinose efflux permease</fullName>
    </submittedName>
</protein>
<accession>S0FQB6</accession>
<keyword evidence="2" id="KW-0813">Transport</keyword>
<dbReference type="Gene3D" id="1.20.1250.20">
    <property type="entry name" value="MFS general substrate transporter like domains"/>
    <property type="match status" value="1"/>
</dbReference>
<keyword evidence="4 7" id="KW-0812">Transmembrane</keyword>
<feature type="transmembrane region" description="Helical" evidence="7">
    <location>
        <begin position="377"/>
        <end position="397"/>
    </location>
</feature>
<evidence type="ECO:0000259" key="8">
    <source>
        <dbReference type="PROSITE" id="PS50850"/>
    </source>
</evidence>
<keyword evidence="10" id="KW-1185">Reference proteome</keyword>
<proteinExistence type="predicted"/>
<dbReference type="AlphaFoldDB" id="S0FQB6"/>
<feature type="transmembrane region" description="Helical" evidence="7">
    <location>
        <begin position="289"/>
        <end position="308"/>
    </location>
</feature>
<dbReference type="InterPro" id="IPR020846">
    <property type="entry name" value="MFS_dom"/>
</dbReference>
<dbReference type="Pfam" id="PF07690">
    <property type="entry name" value="MFS_1"/>
    <property type="match status" value="1"/>
</dbReference>
<dbReference type="InterPro" id="IPR011701">
    <property type="entry name" value="MFS"/>
</dbReference>
<comment type="caution">
    <text evidence="9">The sequence shown here is derived from an EMBL/GenBank/DDBJ whole genome shotgun (WGS) entry which is preliminary data.</text>
</comment>
<keyword evidence="6 7" id="KW-0472">Membrane</keyword>
<feature type="transmembrane region" description="Helical" evidence="7">
    <location>
        <begin position="260"/>
        <end position="277"/>
    </location>
</feature>
<comment type="subcellular location">
    <subcellularLocation>
        <location evidence="1">Cell membrane</location>
        <topology evidence="1">Multi-pass membrane protein</topology>
    </subcellularLocation>
</comment>
<feature type="transmembrane region" description="Helical" evidence="7">
    <location>
        <begin position="349"/>
        <end position="371"/>
    </location>
</feature>
<feature type="transmembrane region" description="Helical" evidence="7">
    <location>
        <begin position="53"/>
        <end position="73"/>
    </location>
</feature>
<feature type="transmembrane region" description="Helical" evidence="7">
    <location>
        <begin position="314"/>
        <end position="337"/>
    </location>
</feature>
<dbReference type="PATRIC" id="fig|1195236.3.peg.1736"/>
<dbReference type="InterPro" id="IPR022324">
    <property type="entry name" value="Bacilysin_exporter_BacE_put"/>
</dbReference>
<feature type="transmembrane region" description="Helical" evidence="7">
    <location>
        <begin position="165"/>
        <end position="186"/>
    </location>
</feature>
<keyword evidence="3" id="KW-1003">Cell membrane</keyword>
<dbReference type="Proteomes" id="UP000014155">
    <property type="component" value="Unassembled WGS sequence"/>
</dbReference>
<evidence type="ECO:0000313" key="9">
    <source>
        <dbReference type="EMBL" id="EMS72561.1"/>
    </source>
</evidence>
<reference evidence="9 10" key="1">
    <citation type="journal article" date="2013" name="Genome Announc.">
        <title>Draft Genome Sequence of the Cellulolytic, Mesophilic, Anaerobic Bacterium Clostridium termitidis Strain CT1112 (DSM 5398).</title>
        <authorList>
            <person name="Lal S."/>
            <person name="Ramachandran U."/>
            <person name="Zhang X."/>
            <person name="Munir R."/>
            <person name="Sparling R."/>
            <person name="Levin D.B."/>
        </authorList>
    </citation>
    <scope>NUCLEOTIDE SEQUENCE [LARGE SCALE GENOMIC DNA]</scope>
    <source>
        <strain evidence="9 10">CT1112</strain>
    </source>
</reference>
<dbReference type="SUPFAM" id="SSF103473">
    <property type="entry name" value="MFS general substrate transporter"/>
    <property type="match status" value="1"/>
</dbReference>
<dbReference type="CDD" id="cd06173">
    <property type="entry name" value="MFS_MefA_like"/>
    <property type="match status" value="1"/>
</dbReference>
<evidence type="ECO:0000256" key="5">
    <source>
        <dbReference type="ARBA" id="ARBA00022989"/>
    </source>
</evidence>
<evidence type="ECO:0000256" key="1">
    <source>
        <dbReference type="ARBA" id="ARBA00004651"/>
    </source>
</evidence>
<feature type="transmembrane region" description="Helical" evidence="7">
    <location>
        <begin position="93"/>
        <end position="124"/>
    </location>
</feature>
<feature type="domain" description="Major facilitator superfamily (MFS) profile" evidence="8">
    <location>
        <begin position="1"/>
        <end position="401"/>
    </location>
</feature>
<dbReference type="InterPro" id="IPR036259">
    <property type="entry name" value="MFS_trans_sf"/>
</dbReference>
<feature type="transmembrane region" description="Helical" evidence="7">
    <location>
        <begin position="12"/>
        <end position="33"/>
    </location>
</feature>
<evidence type="ECO:0000256" key="4">
    <source>
        <dbReference type="ARBA" id="ARBA00022692"/>
    </source>
</evidence>
<dbReference type="GO" id="GO:0022857">
    <property type="term" value="F:transmembrane transporter activity"/>
    <property type="evidence" value="ECO:0007669"/>
    <property type="project" value="InterPro"/>
</dbReference>
<keyword evidence="5 7" id="KW-1133">Transmembrane helix</keyword>
<dbReference type="RefSeq" id="WP_004624805.1">
    <property type="nucleotide sequence ID" value="NZ_AORV01000026.1"/>
</dbReference>
<evidence type="ECO:0000256" key="7">
    <source>
        <dbReference type="SAM" id="Phobius"/>
    </source>
</evidence>
<sequence>MSKKNNANDRLWSINFFLLWQGQLVSALGDIIYELAMGFWILYQTGSTGLMGTLMAATVIPRVVISPFAGVIIDRTDRRRMLILMDIIRGACIVLVGIAALTGVAQVWMVFAAGVIIGICAAFFNPAVSSSIPDIVPTSKLVQGNAYFSMIRAGSGIIGNSGGGLLYQILGAPVLFLCNGISYLYAGFTELFVKIPKTEKQGQQYHFWTDMREGLGFIWGFKGLRDLIVVAGFLNFCANMGLVLFLPLFQRTKGLGETKYGIAMALLTVGMLVGMILTSAVNIRPKDRLKVFIGCGILSSVLFGVSVFMNNFVFLALLLFVSGTFNAVLNVLVEATVQLTVRQDMRGKVSSIMGTVLMGLSPIAMMVGGLLGEFFPLRYIIAGGFAATILIFIIFCFMDSFKKFIKYDPEMQKIESIM</sequence>
<evidence type="ECO:0000256" key="6">
    <source>
        <dbReference type="ARBA" id="ARBA00023136"/>
    </source>
</evidence>
<dbReference type="PANTHER" id="PTHR23513">
    <property type="entry name" value="INTEGRAL MEMBRANE EFFLUX PROTEIN-RELATED"/>
    <property type="match status" value="1"/>
</dbReference>
<dbReference type="PROSITE" id="PS50850">
    <property type="entry name" value="MFS"/>
    <property type="match status" value="1"/>
</dbReference>
<feature type="transmembrane region" description="Helical" evidence="7">
    <location>
        <begin position="227"/>
        <end position="248"/>
    </location>
</feature>
<gene>
    <name evidence="9" type="ORF">CTER_1418</name>
</gene>